<feature type="compositionally biased region" description="Low complexity" evidence="1">
    <location>
        <begin position="304"/>
        <end position="346"/>
    </location>
</feature>
<dbReference type="RefSeq" id="XP_004363614.1">
    <property type="nucleotide sequence ID" value="XM_004363557.2"/>
</dbReference>
<evidence type="ECO:0000256" key="1">
    <source>
        <dbReference type="SAM" id="MobiDB-lite"/>
    </source>
</evidence>
<dbReference type="Gene3D" id="2.70.50.70">
    <property type="match status" value="1"/>
</dbReference>
<evidence type="ECO:0000256" key="3">
    <source>
        <dbReference type="SAM" id="SignalP"/>
    </source>
</evidence>
<feature type="transmembrane region" description="Helical" evidence="2">
    <location>
        <begin position="247"/>
        <end position="267"/>
    </location>
</feature>
<keyword evidence="3" id="KW-0732">Signal</keyword>
<evidence type="ECO:0000313" key="4">
    <source>
        <dbReference type="EMBL" id="KJE93024.1"/>
    </source>
</evidence>
<evidence type="ECO:0000256" key="2">
    <source>
        <dbReference type="SAM" id="Phobius"/>
    </source>
</evidence>
<keyword evidence="5" id="KW-1185">Reference proteome</keyword>
<dbReference type="AlphaFoldDB" id="A0A0D2X2R6"/>
<organism evidence="4 5">
    <name type="scientific">Capsaspora owczarzaki (strain ATCC 30864)</name>
    <dbReference type="NCBI Taxonomy" id="595528"/>
    <lineage>
        <taxon>Eukaryota</taxon>
        <taxon>Filasterea</taxon>
        <taxon>Capsaspora</taxon>
    </lineage>
</organism>
<keyword evidence="2" id="KW-0472">Membrane</keyword>
<keyword evidence="2" id="KW-0812">Transmembrane</keyword>
<gene>
    <name evidence="4" type="ORF">CAOG_003886</name>
</gene>
<keyword evidence="2" id="KW-1133">Transmembrane helix</keyword>
<reference evidence="5" key="1">
    <citation type="submission" date="2011-02" db="EMBL/GenBank/DDBJ databases">
        <title>The Genome Sequence of Capsaspora owczarzaki ATCC 30864.</title>
        <authorList>
            <person name="Russ C."/>
            <person name="Cuomo C."/>
            <person name="Burger G."/>
            <person name="Gray M.W."/>
            <person name="Holland P.W.H."/>
            <person name="King N."/>
            <person name="Lang F.B.F."/>
            <person name="Roger A.J."/>
            <person name="Ruiz-Trillo I."/>
            <person name="Young S.K."/>
            <person name="Zeng Q."/>
            <person name="Gargeya S."/>
            <person name="Alvarado L."/>
            <person name="Berlin A."/>
            <person name="Chapman S.B."/>
            <person name="Chen Z."/>
            <person name="Freedman E."/>
            <person name="Gellesch M."/>
            <person name="Goldberg J."/>
            <person name="Griggs A."/>
            <person name="Gujja S."/>
            <person name="Heilman E."/>
            <person name="Heiman D."/>
            <person name="Howarth C."/>
            <person name="Mehta T."/>
            <person name="Neiman D."/>
            <person name="Pearson M."/>
            <person name="Roberts A."/>
            <person name="Saif S."/>
            <person name="Shea T."/>
            <person name="Shenoy N."/>
            <person name="Sisk P."/>
            <person name="Stolte C."/>
            <person name="Sykes S."/>
            <person name="White J."/>
            <person name="Yandava C."/>
            <person name="Haas B."/>
            <person name="Nusbaum C."/>
            <person name="Birren B."/>
        </authorList>
    </citation>
    <scope>NUCLEOTIDE SEQUENCE</scope>
    <source>
        <strain evidence="5">ATCC 30864</strain>
    </source>
</reference>
<name>A0A0D2X2R6_CAPO3</name>
<protein>
    <submittedName>
        <fullName evidence="4">Uncharacterized protein</fullName>
    </submittedName>
</protein>
<feature type="chain" id="PRO_5002254992" evidence="3">
    <location>
        <begin position="24"/>
        <end position="374"/>
    </location>
</feature>
<evidence type="ECO:0000313" key="5">
    <source>
        <dbReference type="Proteomes" id="UP000008743"/>
    </source>
</evidence>
<feature type="signal peptide" evidence="3">
    <location>
        <begin position="1"/>
        <end position="23"/>
    </location>
</feature>
<dbReference type="Proteomes" id="UP000008743">
    <property type="component" value="Unassembled WGS sequence"/>
</dbReference>
<proteinExistence type="predicted"/>
<accession>A0A0D2X2R6</accession>
<sequence>MVSSSSLLATLLAVAVLASSAYGHGLLKTPVPRSGNDDNYRDDCTTVAAGTPSATYFAGQPFSVTYKINANHGGTYQIKLRKDGGAFTTIQPSGAIVSGNNPETKTFAALEPGTYTVAWIWKSNEAKPYFGCSDIKVVVSPQGITATFYSASGNAPSTTDFFNAVASFLDIPTTQITTVTALTAVDKNHFKLVFTINYDSAGTDPAPLINQLLTASSSELAAAGIASTTTLAANQPSSDSSSSGSNGAAVAVPIVLILVLLVVLFVYDRKSGGKVRQFGSSIKDRFTTGSNHSTRHSDAEKGRSTPAPRAATPAPRPATPTARPATPTARATTPAPRASAPSRGPSVRPPSPGASLQRPASPGAGLQRPVAVRP</sequence>
<dbReference type="InParanoid" id="A0A0D2X2R6"/>
<feature type="region of interest" description="Disordered" evidence="1">
    <location>
        <begin position="284"/>
        <end position="374"/>
    </location>
</feature>
<dbReference type="EMBL" id="KE346364">
    <property type="protein sequence ID" value="KJE93024.1"/>
    <property type="molecule type" value="Genomic_DNA"/>
</dbReference>